<evidence type="ECO:0000256" key="6">
    <source>
        <dbReference type="ARBA" id="ARBA00022859"/>
    </source>
</evidence>
<evidence type="ECO:0000313" key="15">
    <source>
        <dbReference type="RefSeq" id="XP_004400623.1"/>
    </source>
</evidence>
<comment type="subunit">
    <text evidence="11">Immunoglobulins are composed of two identical heavy chains and two identical light chains; disulfide-linked.</text>
</comment>
<keyword evidence="3" id="KW-1003">Cell membrane</keyword>
<dbReference type="GO" id="GO:0005886">
    <property type="term" value="C:plasma membrane"/>
    <property type="evidence" value="ECO:0007669"/>
    <property type="project" value="UniProtKB-SubCell"/>
</dbReference>
<dbReference type="FunFam" id="2.60.40.10:FF:001479">
    <property type="entry name" value="Immunoglobulin lambda variable 7-43"/>
    <property type="match status" value="1"/>
</dbReference>
<dbReference type="SMART" id="SM00409">
    <property type="entry name" value="IG"/>
    <property type="match status" value="1"/>
</dbReference>
<keyword evidence="14" id="KW-1185">Reference proteome</keyword>
<keyword evidence="7" id="KW-1064">Adaptive immunity</keyword>
<keyword evidence="4" id="KW-0964">Secreted</keyword>
<evidence type="ECO:0000256" key="8">
    <source>
        <dbReference type="ARBA" id="ARBA00023136"/>
    </source>
</evidence>
<evidence type="ECO:0000256" key="1">
    <source>
        <dbReference type="ARBA" id="ARBA00004236"/>
    </source>
</evidence>
<keyword evidence="6" id="KW-0391">Immunity</keyword>
<dbReference type="InterPro" id="IPR050150">
    <property type="entry name" value="IgV_Light_Chain"/>
</dbReference>
<evidence type="ECO:0000256" key="9">
    <source>
        <dbReference type="ARBA" id="ARBA00023157"/>
    </source>
</evidence>
<dbReference type="InterPro" id="IPR013783">
    <property type="entry name" value="Ig-like_fold"/>
</dbReference>
<evidence type="ECO:0000256" key="4">
    <source>
        <dbReference type="ARBA" id="ARBA00022525"/>
    </source>
</evidence>
<dbReference type="GO" id="GO:0005576">
    <property type="term" value="C:extracellular region"/>
    <property type="evidence" value="ECO:0007669"/>
    <property type="project" value="UniProtKB-SubCell"/>
</dbReference>
<comment type="subcellular location">
    <subcellularLocation>
        <location evidence="1">Cell membrane</location>
    </subcellularLocation>
    <subcellularLocation>
        <location evidence="2">Secreted</location>
    </subcellularLocation>
</comment>
<keyword evidence="8" id="KW-0472">Membrane</keyword>
<reference evidence="15" key="1">
    <citation type="submission" date="2025-08" db="UniProtKB">
        <authorList>
            <consortium name="RefSeq"/>
        </authorList>
    </citation>
    <scope>IDENTIFICATION</scope>
</reference>
<evidence type="ECO:0000259" key="13">
    <source>
        <dbReference type="PROSITE" id="PS50835"/>
    </source>
</evidence>
<organism evidence="14 15">
    <name type="scientific">Odobenus rosmarus divergens</name>
    <name type="common">Pacific walrus</name>
    <dbReference type="NCBI Taxonomy" id="9708"/>
    <lineage>
        <taxon>Eukaryota</taxon>
        <taxon>Metazoa</taxon>
        <taxon>Chordata</taxon>
        <taxon>Craniata</taxon>
        <taxon>Vertebrata</taxon>
        <taxon>Euteleostomi</taxon>
        <taxon>Mammalia</taxon>
        <taxon>Eutheria</taxon>
        <taxon>Laurasiatheria</taxon>
        <taxon>Carnivora</taxon>
        <taxon>Caniformia</taxon>
        <taxon>Pinnipedia</taxon>
        <taxon>Odobenidae</taxon>
        <taxon>Odobenus</taxon>
    </lineage>
</organism>
<keyword evidence="5" id="KW-0732">Signal</keyword>
<evidence type="ECO:0000256" key="10">
    <source>
        <dbReference type="ARBA" id="ARBA00023319"/>
    </source>
</evidence>
<keyword evidence="12" id="KW-1280">Immunoglobulin</keyword>
<accession>A0A9B0GIA1</accession>
<name>A0A9B0GIA1_ODORO</name>
<dbReference type="GO" id="GO:0019814">
    <property type="term" value="C:immunoglobulin complex"/>
    <property type="evidence" value="ECO:0007669"/>
    <property type="project" value="UniProtKB-KW"/>
</dbReference>
<dbReference type="SMART" id="SM00406">
    <property type="entry name" value="IGv"/>
    <property type="match status" value="1"/>
</dbReference>
<evidence type="ECO:0000256" key="11">
    <source>
        <dbReference type="ARBA" id="ARBA00038737"/>
    </source>
</evidence>
<dbReference type="Proteomes" id="UP000245340">
    <property type="component" value="Unplaced"/>
</dbReference>
<evidence type="ECO:0000256" key="12">
    <source>
        <dbReference type="ARBA" id="ARBA00043265"/>
    </source>
</evidence>
<dbReference type="SUPFAM" id="SSF48726">
    <property type="entry name" value="Immunoglobulin"/>
    <property type="match status" value="1"/>
</dbReference>
<sequence>MASSIPGVRAETLLSLPGSCAQGWLRFTVSRDKALECEMLCEDAGQRRISGTALAWIPCWVPEPSDVMLGMGGTSSEAVVTQEPSLTVSPGETVSLTCASSYGAVSNLHYPVWFQQKPGQSPMTLIYNADNKPSWTPARFSGSLLGGKAVLTLTGAQPEDEAEYYCFLQYGDDNISPRKLDHPHVVQNFTMMPYIADIDLTEQDEQEVEVYQSLW</sequence>
<proteinExistence type="predicted"/>
<evidence type="ECO:0000256" key="3">
    <source>
        <dbReference type="ARBA" id="ARBA00022475"/>
    </source>
</evidence>
<dbReference type="InterPro" id="IPR007110">
    <property type="entry name" value="Ig-like_dom"/>
</dbReference>
<dbReference type="Gene3D" id="2.60.40.10">
    <property type="entry name" value="Immunoglobulins"/>
    <property type="match status" value="1"/>
</dbReference>
<dbReference type="AlphaFoldDB" id="A0A9B0GIA1"/>
<keyword evidence="9" id="KW-1015">Disulfide bond</keyword>
<dbReference type="GO" id="GO:0002250">
    <property type="term" value="P:adaptive immune response"/>
    <property type="evidence" value="ECO:0007669"/>
    <property type="project" value="UniProtKB-KW"/>
</dbReference>
<evidence type="ECO:0000313" key="14">
    <source>
        <dbReference type="Proteomes" id="UP000245340"/>
    </source>
</evidence>
<dbReference type="InterPro" id="IPR003599">
    <property type="entry name" value="Ig_sub"/>
</dbReference>
<feature type="domain" description="Ig-like" evidence="13">
    <location>
        <begin position="62"/>
        <end position="176"/>
    </location>
</feature>
<dbReference type="InterPro" id="IPR013106">
    <property type="entry name" value="Ig_V-set"/>
</dbReference>
<dbReference type="Pfam" id="PF07686">
    <property type="entry name" value="V-set"/>
    <property type="match status" value="1"/>
</dbReference>
<evidence type="ECO:0000256" key="2">
    <source>
        <dbReference type="ARBA" id="ARBA00004613"/>
    </source>
</evidence>
<dbReference type="PANTHER" id="PTHR23267">
    <property type="entry name" value="IMMUNOGLOBULIN LIGHT CHAIN"/>
    <property type="match status" value="1"/>
</dbReference>
<dbReference type="RefSeq" id="XP_004400623.1">
    <property type="nucleotide sequence ID" value="XM_004400566.1"/>
</dbReference>
<dbReference type="InterPro" id="IPR036179">
    <property type="entry name" value="Ig-like_dom_sf"/>
</dbReference>
<protein>
    <submittedName>
        <fullName evidence="15">Uncharacterized protein LOC101367061</fullName>
    </submittedName>
</protein>
<dbReference type="PROSITE" id="PS50835">
    <property type="entry name" value="IG_LIKE"/>
    <property type="match status" value="1"/>
</dbReference>
<evidence type="ECO:0000256" key="7">
    <source>
        <dbReference type="ARBA" id="ARBA00023130"/>
    </source>
</evidence>
<gene>
    <name evidence="15" type="primary">LOC101367061</name>
</gene>
<evidence type="ECO:0000256" key="5">
    <source>
        <dbReference type="ARBA" id="ARBA00022729"/>
    </source>
</evidence>
<keyword evidence="10" id="KW-0393">Immunoglobulin domain</keyword>